<dbReference type="AlphaFoldDB" id="A0AAN8CJM6"/>
<sequence length="94" mass="10072">MNSLSEEQLKSLMSPSETLCGDVKEAPHYVHVTPSGGWRYTGLGRAVKLPSTVVLPPSTAGSAHICGPKEAKGRVTSPSITIKHTSLPQRMEFL</sequence>
<dbReference type="Proteomes" id="UP001335648">
    <property type="component" value="Unassembled WGS sequence"/>
</dbReference>
<dbReference type="EMBL" id="JAULUE010002050">
    <property type="protein sequence ID" value="KAK5904947.1"/>
    <property type="molecule type" value="Genomic_DNA"/>
</dbReference>
<feature type="region of interest" description="Disordered" evidence="1">
    <location>
        <begin position="58"/>
        <end position="77"/>
    </location>
</feature>
<gene>
    <name evidence="2" type="ORF">CesoFtcFv8_006462</name>
</gene>
<protein>
    <submittedName>
        <fullName evidence="2">Uncharacterized protein</fullName>
    </submittedName>
</protein>
<accession>A0AAN8CJM6</accession>
<organism evidence="2 3">
    <name type="scientific">Champsocephalus esox</name>
    <name type="common">pike icefish</name>
    <dbReference type="NCBI Taxonomy" id="159716"/>
    <lineage>
        <taxon>Eukaryota</taxon>
        <taxon>Metazoa</taxon>
        <taxon>Chordata</taxon>
        <taxon>Craniata</taxon>
        <taxon>Vertebrata</taxon>
        <taxon>Euteleostomi</taxon>
        <taxon>Actinopterygii</taxon>
        <taxon>Neopterygii</taxon>
        <taxon>Teleostei</taxon>
        <taxon>Neoteleostei</taxon>
        <taxon>Acanthomorphata</taxon>
        <taxon>Eupercaria</taxon>
        <taxon>Perciformes</taxon>
        <taxon>Notothenioidei</taxon>
        <taxon>Channichthyidae</taxon>
        <taxon>Champsocephalus</taxon>
    </lineage>
</organism>
<comment type="caution">
    <text evidence="2">The sequence shown here is derived from an EMBL/GenBank/DDBJ whole genome shotgun (WGS) entry which is preliminary data.</text>
</comment>
<reference evidence="2 3" key="1">
    <citation type="journal article" date="2023" name="Mol. Biol. Evol.">
        <title>Genomics of Secondarily Temperate Adaptation in the Only Non-Antarctic Icefish.</title>
        <authorList>
            <person name="Rivera-Colon A.G."/>
            <person name="Rayamajhi N."/>
            <person name="Minhas B.F."/>
            <person name="Madrigal G."/>
            <person name="Bilyk K.T."/>
            <person name="Yoon V."/>
            <person name="Hune M."/>
            <person name="Gregory S."/>
            <person name="Cheng C.H.C."/>
            <person name="Catchen J.M."/>
        </authorList>
    </citation>
    <scope>NUCLEOTIDE SEQUENCE [LARGE SCALE GENOMIC DNA]</scope>
    <source>
        <strain evidence="2">JC2023a</strain>
    </source>
</reference>
<evidence type="ECO:0000313" key="3">
    <source>
        <dbReference type="Proteomes" id="UP001335648"/>
    </source>
</evidence>
<name>A0AAN8CJM6_9TELE</name>
<evidence type="ECO:0000256" key="1">
    <source>
        <dbReference type="SAM" id="MobiDB-lite"/>
    </source>
</evidence>
<proteinExistence type="predicted"/>
<keyword evidence="3" id="KW-1185">Reference proteome</keyword>
<evidence type="ECO:0000313" key="2">
    <source>
        <dbReference type="EMBL" id="KAK5904947.1"/>
    </source>
</evidence>